<organism evidence="3 4">
    <name type="scientific">Candidatus Enterococcus ferrettii</name>
    <dbReference type="NCBI Taxonomy" id="2815324"/>
    <lineage>
        <taxon>Bacteria</taxon>
        <taxon>Bacillati</taxon>
        <taxon>Bacillota</taxon>
        <taxon>Bacilli</taxon>
        <taxon>Lactobacillales</taxon>
        <taxon>Enterococcaceae</taxon>
        <taxon>Enterococcus</taxon>
    </lineage>
</organism>
<comment type="caution">
    <text evidence="3">The sequence shown here is derived from an EMBL/GenBank/DDBJ whole genome shotgun (WGS) entry which is preliminary data.</text>
</comment>
<evidence type="ECO:0000313" key="3">
    <source>
        <dbReference type="EMBL" id="MEO1772644.1"/>
    </source>
</evidence>
<proteinExistence type="inferred from homology"/>
<accession>A0ABV0EYD8</accession>
<comment type="similarity">
    <text evidence="1 2">Belongs to the phD/YefM antitoxin family.</text>
</comment>
<dbReference type="RefSeq" id="WP_207701038.1">
    <property type="nucleotide sequence ID" value="NZ_JAFREL020000005.1"/>
</dbReference>
<sequence length="77" mass="8812">MLNIKPVSDLRNYNKLLEEVTNDQPVFLTKNGRGMYAIINIEEYDRLKASIEIVEKLKQAEKSGVVDLSDARKKFGL</sequence>
<reference evidence="3 4" key="2">
    <citation type="submission" date="2024-02" db="EMBL/GenBank/DDBJ databases">
        <title>The Genome Sequence of Enterococcus sp. DIV0159.</title>
        <authorList>
            <person name="Earl A."/>
            <person name="Manson A."/>
            <person name="Gilmore M."/>
            <person name="Sanders J."/>
            <person name="Shea T."/>
            <person name="Howe W."/>
            <person name="Livny J."/>
            <person name="Cuomo C."/>
            <person name="Neafsey D."/>
            <person name="Birren B."/>
        </authorList>
    </citation>
    <scope>NUCLEOTIDE SEQUENCE [LARGE SCALE GENOMIC DNA]</scope>
    <source>
        <strain evidence="3 4">665A</strain>
    </source>
</reference>
<dbReference type="InterPro" id="IPR006442">
    <property type="entry name" value="Antitoxin_Phd/YefM"/>
</dbReference>
<reference evidence="3 4" key="1">
    <citation type="submission" date="2021-03" db="EMBL/GenBank/DDBJ databases">
        <authorList>
            <person name="Gilmore M.S."/>
            <person name="Schwartzman J."/>
            <person name="Van Tyne D."/>
            <person name="Martin M."/>
            <person name="Earl A.M."/>
            <person name="Manson A.L."/>
            <person name="Straub T."/>
            <person name="Salamzade R."/>
            <person name="Saavedra J."/>
            <person name="Lebreton F."/>
            <person name="Prichula J."/>
            <person name="Schaufler K."/>
            <person name="Gaca A."/>
            <person name="Sgardioli B."/>
            <person name="Wagenaar J."/>
            <person name="Strong T."/>
        </authorList>
    </citation>
    <scope>NUCLEOTIDE SEQUENCE [LARGE SCALE GENOMIC DNA]</scope>
    <source>
        <strain evidence="3 4">665A</strain>
    </source>
</reference>
<dbReference type="NCBIfam" id="TIGR01552">
    <property type="entry name" value="phd_fam"/>
    <property type="match status" value="1"/>
</dbReference>
<dbReference type="Gene3D" id="3.40.1620.10">
    <property type="entry name" value="YefM-like domain"/>
    <property type="match status" value="1"/>
</dbReference>
<dbReference type="Pfam" id="PF02604">
    <property type="entry name" value="PhdYeFM_antitox"/>
    <property type="match status" value="1"/>
</dbReference>
<evidence type="ECO:0000256" key="1">
    <source>
        <dbReference type="ARBA" id="ARBA00009981"/>
    </source>
</evidence>
<gene>
    <name evidence="3" type="ORF">JZO67_004626</name>
</gene>
<dbReference type="SUPFAM" id="SSF143120">
    <property type="entry name" value="YefM-like"/>
    <property type="match status" value="1"/>
</dbReference>
<name>A0ABV0EYD8_9ENTE</name>
<evidence type="ECO:0000256" key="2">
    <source>
        <dbReference type="RuleBase" id="RU362080"/>
    </source>
</evidence>
<comment type="function">
    <text evidence="2">Antitoxin component of a type II toxin-antitoxin (TA) system.</text>
</comment>
<keyword evidence="4" id="KW-1185">Reference proteome</keyword>
<dbReference type="Proteomes" id="UP000664357">
    <property type="component" value="Unassembled WGS sequence"/>
</dbReference>
<dbReference type="InterPro" id="IPR036165">
    <property type="entry name" value="YefM-like_sf"/>
</dbReference>
<dbReference type="EMBL" id="JAFREL020000005">
    <property type="protein sequence ID" value="MEO1772644.1"/>
    <property type="molecule type" value="Genomic_DNA"/>
</dbReference>
<protein>
    <recommendedName>
        <fullName evidence="2">Antitoxin</fullName>
    </recommendedName>
</protein>
<evidence type="ECO:0000313" key="4">
    <source>
        <dbReference type="Proteomes" id="UP000664357"/>
    </source>
</evidence>